<dbReference type="InterPro" id="IPR027417">
    <property type="entry name" value="P-loop_NTPase"/>
</dbReference>
<organism evidence="2 3">
    <name type="scientific">Microbacterium panaciterrae</name>
    <dbReference type="NCBI Taxonomy" id="985759"/>
    <lineage>
        <taxon>Bacteria</taxon>
        <taxon>Bacillati</taxon>
        <taxon>Actinomycetota</taxon>
        <taxon>Actinomycetes</taxon>
        <taxon>Micrococcales</taxon>
        <taxon>Microbacteriaceae</taxon>
        <taxon>Microbacterium</taxon>
    </lineage>
</organism>
<dbReference type="EMBL" id="BAABGP010000004">
    <property type="protein sequence ID" value="GAA4479594.1"/>
    <property type="molecule type" value="Genomic_DNA"/>
</dbReference>
<comment type="caution">
    <text evidence="2">The sequence shown here is derived from an EMBL/GenBank/DDBJ whole genome shotgun (WGS) entry which is preliminary data.</text>
</comment>
<dbReference type="Proteomes" id="UP001500731">
    <property type="component" value="Unassembled WGS sequence"/>
</dbReference>
<feature type="domain" description="NadR/Ttd14 AAA" evidence="1">
    <location>
        <begin position="2"/>
        <end position="147"/>
    </location>
</feature>
<evidence type="ECO:0000313" key="2">
    <source>
        <dbReference type="EMBL" id="GAA4479594.1"/>
    </source>
</evidence>
<dbReference type="RefSeq" id="WP_345184046.1">
    <property type="nucleotide sequence ID" value="NZ_BAABGP010000004.1"/>
</dbReference>
<dbReference type="Pfam" id="PF13521">
    <property type="entry name" value="AAA_28"/>
    <property type="match status" value="1"/>
</dbReference>
<evidence type="ECO:0000259" key="1">
    <source>
        <dbReference type="Pfam" id="PF13521"/>
    </source>
</evidence>
<proteinExistence type="predicted"/>
<dbReference type="InterPro" id="IPR038727">
    <property type="entry name" value="NadR/Ttd14_AAA_dom"/>
</dbReference>
<gene>
    <name evidence="2" type="ORF">GCM10023171_05140</name>
</gene>
<keyword evidence="3" id="KW-1185">Reference proteome</keyword>
<protein>
    <recommendedName>
        <fullName evidence="1">NadR/Ttd14 AAA domain-containing protein</fullName>
    </recommendedName>
</protein>
<name>A0ABP8P495_9MICO</name>
<evidence type="ECO:0000313" key="3">
    <source>
        <dbReference type="Proteomes" id="UP001500731"/>
    </source>
</evidence>
<accession>A0ABP8P495</accession>
<reference evidence="3" key="1">
    <citation type="journal article" date="2019" name="Int. J. Syst. Evol. Microbiol.">
        <title>The Global Catalogue of Microorganisms (GCM) 10K type strain sequencing project: providing services to taxonomists for standard genome sequencing and annotation.</title>
        <authorList>
            <consortium name="The Broad Institute Genomics Platform"/>
            <consortium name="The Broad Institute Genome Sequencing Center for Infectious Disease"/>
            <person name="Wu L."/>
            <person name="Ma J."/>
        </authorList>
    </citation>
    <scope>NUCLEOTIDE SEQUENCE [LARGE SCALE GENOMIC DNA]</scope>
    <source>
        <strain evidence="3">JCM 17839</strain>
    </source>
</reference>
<sequence>MRIVVSGTHATGKSTLISDFALAHPEFAVLPDPFELVDETTGSGAGSFVAQLRISAERLLAPASRRAVIAERGPLDFLAYLDALDALGRSSAAAGLLRREAPLAARAMAGVDLIVLLGGDQRIAVPDDEDPELREAMAASLLELADDEDLTGAASVIELHGDPAQRLAGLEAAVAALEG</sequence>
<dbReference type="Gene3D" id="3.40.50.300">
    <property type="entry name" value="P-loop containing nucleotide triphosphate hydrolases"/>
    <property type="match status" value="1"/>
</dbReference>